<gene>
    <name evidence="1" type="ORF">Golob_027938</name>
</gene>
<evidence type="ECO:0000313" key="2">
    <source>
        <dbReference type="Proteomes" id="UP000593572"/>
    </source>
</evidence>
<organism evidence="1 2">
    <name type="scientific">Gossypium lobatum</name>
    <dbReference type="NCBI Taxonomy" id="34289"/>
    <lineage>
        <taxon>Eukaryota</taxon>
        <taxon>Viridiplantae</taxon>
        <taxon>Streptophyta</taxon>
        <taxon>Embryophyta</taxon>
        <taxon>Tracheophyta</taxon>
        <taxon>Spermatophyta</taxon>
        <taxon>Magnoliopsida</taxon>
        <taxon>eudicotyledons</taxon>
        <taxon>Gunneridae</taxon>
        <taxon>Pentapetalae</taxon>
        <taxon>rosids</taxon>
        <taxon>malvids</taxon>
        <taxon>Malvales</taxon>
        <taxon>Malvaceae</taxon>
        <taxon>Malvoideae</taxon>
        <taxon>Gossypium</taxon>
    </lineage>
</organism>
<protein>
    <submittedName>
        <fullName evidence="1">Uncharacterized protein</fullName>
    </submittedName>
</protein>
<comment type="caution">
    <text evidence="1">The sequence shown here is derived from an EMBL/GenBank/DDBJ whole genome shotgun (WGS) entry which is preliminary data.</text>
</comment>
<evidence type="ECO:0000313" key="1">
    <source>
        <dbReference type="EMBL" id="MBA0576900.1"/>
    </source>
</evidence>
<dbReference type="AlphaFoldDB" id="A0A7J8NJ77"/>
<dbReference type="Proteomes" id="UP000593572">
    <property type="component" value="Unassembled WGS sequence"/>
</dbReference>
<feature type="non-terminal residue" evidence="1">
    <location>
        <position position="1"/>
    </location>
</feature>
<reference evidence="1 2" key="1">
    <citation type="journal article" date="2019" name="Genome Biol. Evol.">
        <title>Insights into the evolution of the New World diploid cottons (Gossypium, subgenus Houzingenia) based on genome sequencing.</title>
        <authorList>
            <person name="Grover C.E."/>
            <person name="Arick M.A. 2nd"/>
            <person name="Thrash A."/>
            <person name="Conover J.L."/>
            <person name="Sanders W.S."/>
            <person name="Peterson D.G."/>
            <person name="Frelichowski J.E."/>
            <person name="Scheffler J.A."/>
            <person name="Scheffler B.E."/>
            <person name="Wendel J.F."/>
        </authorList>
    </citation>
    <scope>NUCLEOTIDE SEQUENCE [LARGE SCALE GENOMIC DNA]</scope>
    <source>
        <strain evidence="1">157</strain>
        <tissue evidence="1">Leaf</tissue>
    </source>
</reference>
<keyword evidence="2" id="KW-1185">Reference proteome</keyword>
<accession>A0A7J8NJ77</accession>
<name>A0A7J8NJ77_9ROSI</name>
<dbReference type="EMBL" id="JABEZX010352117">
    <property type="protein sequence ID" value="MBA0576900.1"/>
    <property type="molecule type" value="Genomic_DNA"/>
</dbReference>
<sequence>MRKCPKIWTRTFGGTTCKSDLVDNNLCEAFNSSIAKARFKSIIRIFEDIKTNMMRLQLDDYLHEFYHIETYKSVYSFPIQPINGPHDWEKTDVKLVLPPIERKMIGRPKKNRMTAKDESKKLKSGHLSRKCLIMTCTQ</sequence>
<proteinExistence type="predicted"/>